<gene>
    <name evidence="4" type="ORF">GXW76_21840</name>
</gene>
<keyword evidence="2" id="KW-0472">Membrane</keyword>
<dbReference type="Pfam" id="PF00535">
    <property type="entry name" value="Glycos_transf_2"/>
    <property type="match status" value="1"/>
</dbReference>
<dbReference type="EMBL" id="JAAEDM010000092">
    <property type="protein sequence ID" value="MBR0673829.1"/>
    <property type="molecule type" value="Genomic_DNA"/>
</dbReference>
<evidence type="ECO:0000259" key="3">
    <source>
        <dbReference type="Pfam" id="PF00535"/>
    </source>
</evidence>
<name>A0A9X9X350_9PROT</name>
<dbReference type="InterPro" id="IPR029044">
    <property type="entry name" value="Nucleotide-diphossugar_trans"/>
</dbReference>
<evidence type="ECO:0000256" key="2">
    <source>
        <dbReference type="SAM" id="Phobius"/>
    </source>
</evidence>
<keyword evidence="2" id="KW-1133">Transmembrane helix</keyword>
<dbReference type="SUPFAM" id="SSF53448">
    <property type="entry name" value="Nucleotide-diphospho-sugar transferases"/>
    <property type="match status" value="1"/>
</dbReference>
<reference evidence="4" key="2">
    <citation type="journal article" date="2021" name="Syst. Appl. Microbiol.">
        <title>Roseomonas hellenica sp. nov., isolated from roots of wild-growing Alkanna tinctoria.</title>
        <authorList>
            <person name="Rat A."/>
            <person name="Naranjo H.D."/>
            <person name="Lebbe L."/>
            <person name="Cnockaert M."/>
            <person name="Krigas N."/>
            <person name="Grigoriadou K."/>
            <person name="Maloupa E."/>
            <person name="Willems A."/>
        </authorList>
    </citation>
    <scope>NUCLEOTIDE SEQUENCE</scope>
    <source>
        <strain evidence="4">LMG 31231</strain>
    </source>
</reference>
<evidence type="ECO:0000313" key="4">
    <source>
        <dbReference type="EMBL" id="MBR0673829.1"/>
    </source>
</evidence>
<accession>A0A9X9X350</accession>
<evidence type="ECO:0000256" key="1">
    <source>
        <dbReference type="SAM" id="MobiDB-lite"/>
    </source>
</evidence>
<dbReference type="PANTHER" id="PTHR48090">
    <property type="entry name" value="UNDECAPRENYL-PHOSPHATE 4-DEOXY-4-FORMAMIDO-L-ARABINOSE TRANSFERASE-RELATED"/>
    <property type="match status" value="1"/>
</dbReference>
<evidence type="ECO:0000313" key="5">
    <source>
        <dbReference type="Proteomes" id="UP001138751"/>
    </source>
</evidence>
<proteinExistence type="predicted"/>
<organism evidence="4 5">
    <name type="scientific">Neoroseomonas soli</name>
    <dbReference type="NCBI Taxonomy" id="1081025"/>
    <lineage>
        <taxon>Bacteria</taxon>
        <taxon>Pseudomonadati</taxon>
        <taxon>Pseudomonadota</taxon>
        <taxon>Alphaproteobacteria</taxon>
        <taxon>Acetobacterales</taxon>
        <taxon>Acetobacteraceae</taxon>
        <taxon>Neoroseomonas</taxon>
    </lineage>
</organism>
<reference evidence="4" key="1">
    <citation type="submission" date="2020-01" db="EMBL/GenBank/DDBJ databases">
        <authorList>
            <person name="Rat A."/>
        </authorList>
    </citation>
    <scope>NUCLEOTIDE SEQUENCE</scope>
    <source>
        <strain evidence="4">LMG 31231</strain>
    </source>
</reference>
<feature type="region of interest" description="Disordered" evidence="1">
    <location>
        <begin position="336"/>
        <end position="370"/>
    </location>
</feature>
<dbReference type="RefSeq" id="WP_211864229.1">
    <property type="nucleotide sequence ID" value="NZ_JAAEDM010000092.1"/>
</dbReference>
<feature type="transmembrane region" description="Helical" evidence="2">
    <location>
        <begin position="286"/>
        <end position="306"/>
    </location>
</feature>
<comment type="caution">
    <text evidence="4">The sequence shown here is derived from an EMBL/GenBank/DDBJ whole genome shotgun (WGS) entry which is preliminary data.</text>
</comment>
<dbReference type="Gene3D" id="3.90.550.10">
    <property type="entry name" value="Spore Coat Polysaccharide Biosynthesis Protein SpsA, Chain A"/>
    <property type="match status" value="1"/>
</dbReference>
<keyword evidence="5" id="KW-1185">Reference proteome</keyword>
<dbReference type="InterPro" id="IPR050256">
    <property type="entry name" value="Glycosyltransferase_2"/>
</dbReference>
<dbReference type="AlphaFoldDB" id="A0A9X9X350"/>
<feature type="transmembrane region" description="Helical" evidence="2">
    <location>
        <begin position="252"/>
        <end position="274"/>
    </location>
</feature>
<dbReference type="Proteomes" id="UP001138751">
    <property type="component" value="Unassembled WGS sequence"/>
</dbReference>
<feature type="domain" description="Glycosyltransferase 2-like" evidence="3">
    <location>
        <begin position="16"/>
        <end position="179"/>
    </location>
</feature>
<dbReference type="PANTHER" id="PTHR48090:SF7">
    <property type="entry name" value="RFBJ PROTEIN"/>
    <property type="match status" value="1"/>
</dbReference>
<keyword evidence="2" id="KW-0812">Transmembrane</keyword>
<dbReference type="CDD" id="cd04179">
    <property type="entry name" value="DPM_DPG-synthase_like"/>
    <property type="match status" value="1"/>
</dbReference>
<protein>
    <submittedName>
        <fullName evidence="4">Glycosyltransferase family 2 protein</fullName>
    </submittedName>
</protein>
<sequence>MRRAEPQDPGQLGLWLVVPCYRVTSHILEVLAEVPAWVEGVVCVDDACPQGSGQLILERADDPRLHVLTLPENRGVGGAVLAGYREALQRGARIIVKVDGDGQMDLGQIARLVAPILLGQADYTKGNRFTQTRHLASMPLPRLIGNTMLSFAAKLATGYWNTFDPTNGFTAIEATVARQVLEQPVAQGFFFETDMLCHLGALRAVVRDVPIPARYGEEQSNLRIGAVLRPFTAGLLRNTCRRLLRQYLVRDFPIATLEFLAGAALLGAGVVYGLAQQGADPLGGAASPGIVMAAALPILIGVQLLLQALHHDTRSMPTEPIHPTLRAMEAIEERLRRSDVRSVTGETADAQATGGAPNGEDLPHGFRAGAGVDQPYLSTAAARSALHAERSVSQSSS</sequence>
<dbReference type="InterPro" id="IPR001173">
    <property type="entry name" value="Glyco_trans_2-like"/>
</dbReference>